<dbReference type="RefSeq" id="WP_108976089.1">
    <property type="nucleotide sequence ID" value="NZ_BFBB01000004.1"/>
</dbReference>
<dbReference type="AlphaFoldDB" id="A0A2P2E097"/>
<proteinExistence type="predicted"/>
<protein>
    <recommendedName>
        <fullName evidence="3">Pathogenicity locus</fullName>
    </recommendedName>
</protein>
<keyword evidence="2" id="KW-1185">Reference proteome</keyword>
<organism evidence="1 2">
    <name type="scientific">Leptospira ryugenii</name>
    <dbReference type="NCBI Taxonomy" id="1917863"/>
    <lineage>
        <taxon>Bacteria</taxon>
        <taxon>Pseudomonadati</taxon>
        <taxon>Spirochaetota</taxon>
        <taxon>Spirochaetia</taxon>
        <taxon>Leptospirales</taxon>
        <taxon>Leptospiraceae</taxon>
        <taxon>Leptospira</taxon>
    </lineage>
</organism>
<evidence type="ECO:0008006" key="3">
    <source>
        <dbReference type="Google" id="ProtNLM"/>
    </source>
</evidence>
<accession>A0A2P2E097</accession>
<dbReference type="Pfam" id="PF11731">
    <property type="entry name" value="Cdd1"/>
    <property type="match status" value="1"/>
</dbReference>
<dbReference type="EMBL" id="BFBB01000004">
    <property type="protein sequence ID" value="GBF50299.1"/>
    <property type="molecule type" value="Genomic_DNA"/>
</dbReference>
<evidence type="ECO:0000313" key="2">
    <source>
        <dbReference type="Proteomes" id="UP000245133"/>
    </source>
</evidence>
<dbReference type="Gene3D" id="1.10.150.20">
    <property type="entry name" value="5' to 3' exonuclease, C-terminal subdomain"/>
    <property type="match status" value="1"/>
</dbReference>
<comment type="caution">
    <text evidence="1">The sequence shown here is derived from an EMBL/GenBank/DDBJ whole genome shotgun (WGS) entry which is preliminary data.</text>
</comment>
<gene>
    <name evidence="1" type="ORF">LPTSP4_18240</name>
</gene>
<dbReference type="OrthoDB" id="582616at2"/>
<name>A0A2P2E097_9LEPT</name>
<evidence type="ECO:0000313" key="1">
    <source>
        <dbReference type="EMBL" id="GBF50299.1"/>
    </source>
</evidence>
<sequence length="94" mass="10748">MPKQTKSDLLEIPGIGQTFAKDFARIKVLSQADLVHAKAEALFAKLEKANAKVNHKTSQNYLYVLRMAIYYAEGGRDTSKLKWHYWKNPETPKP</sequence>
<dbReference type="InterPro" id="IPR021725">
    <property type="entry name" value="Cdd1"/>
</dbReference>
<reference evidence="1 2" key="1">
    <citation type="submission" date="2018-02" db="EMBL/GenBank/DDBJ databases">
        <title>Novel Leptospira species isolated from soil and water in Japan.</title>
        <authorList>
            <person name="Nakao R."/>
            <person name="Masuzawa T."/>
        </authorList>
    </citation>
    <scope>NUCLEOTIDE SEQUENCE [LARGE SCALE GENOMIC DNA]</scope>
    <source>
        <strain evidence="1 2">YH101</strain>
    </source>
</reference>
<dbReference type="Proteomes" id="UP000245133">
    <property type="component" value="Unassembled WGS sequence"/>
</dbReference>